<comment type="subcellular location">
    <subcellularLocation>
        <location evidence="2">Endomembrane system</location>
    </subcellularLocation>
    <subcellularLocation>
        <location evidence="1">Membrane</location>
        <topology evidence="1">Multi-pass membrane protein</topology>
    </subcellularLocation>
</comment>
<feature type="transmembrane region" description="Helical" evidence="7">
    <location>
        <begin position="36"/>
        <end position="56"/>
    </location>
</feature>
<dbReference type="InterPro" id="IPR032630">
    <property type="entry name" value="P_typ_ATPase_c"/>
</dbReference>
<feature type="compositionally biased region" description="Basic and acidic residues" evidence="6">
    <location>
        <begin position="337"/>
        <end position="347"/>
    </location>
</feature>
<comment type="caution">
    <text evidence="9">The sequence shown here is derived from an EMBL/GenBank/DDBJ whole genome shotgun (WGS) entry which is preliminary data.</text>
</comment>
<protein>
    <submittedName>
        <fullName evidence="9">Phospholipid transporting ATPase</fullName>
    </submittedName>
</protein>
<feature type="compositionally biased region" description="Low complexity" evidence="6">
    <location>
        <begin position="137"/>
        <end position="150"/>
    </location>
</feature>
<keyword evidence="4" id="KW-0479">Metal-binding</keyword>
<dbReference type="Pfam" id="PF16212">
    <property type="entry name" value="PhoLip_ATPase_C"/>
    <property type="match status" value="1"/>
</dbReference>
<keyword evidence="7" id="KW-0812">Transmembrane</keyword>
<dbReference type="PANTHER" id="PTHR24092:SF180">
    <property type="entry name" value="PHOSPHOLIPID-TRANSPORTING ATPASE DNF1-RELATED"/>
    <property type="match status" value="1"/>
</dbReference>
<dbReference type="GO" id="GO:0005886">
    <property type="term" value="C:plasma membrane"/>
    <property type="evidence" value="ECO:0007669"/>
    <property type="project" value="TreeGrafter"/>
</dbReference>
<evidence type="ECO:0000313" key="10">
    <source>
        <dbReference type="Proteomes" id="UP001168146"/>
    </source>
</evidence>
<feature type="domain" description="P-type ATPase C-terminal" evidence="8">
    <location>
        <begin position="5"/>
        <end position="105"/>
    </location>
</feature>
<feature type="compositionally biased region" description="Gly residues" evidence="6">
    <location>
        <begin position="312"/>
        <end position="333"/>
    </location>
</feature>
<dbReference type="Proteomes" id="UP001168146">
    <property type="component" value="Unassembled WGS sequence"/>
</dbReference>
<keyword evidence="7" id="KW-0472">Membrane</keyword>
<evidence type="ECO:0000259" key="8">
    <source>
        <dbReference type="Pfam" id="PF16212"/>
    </source>
</evidence>
<evidence type="ECO:0000256" key="6">
    <source>
        <dbReference type="SAM" id="MobiDB-lite"/>
    </source>
</evidence>
<reference evidence="9" key="1">
    <citation type="submission" date="2021-12" db="EMBL/GenBank/DDBJ databases">
        <title>Black yeast isolated from Biological Soil Crust.</title>
        <authorList>
            <person name="Kurbessoian T."/>
        </authorList>
    </citation>
    <scope>NUCLEOTIDE SEQUENCE</scope>
    <source>
        <strain evidence="9">CCFEE 5208</strain>
    </source>
</reference>
<feature type="non-terminal residue" evidence="9">
    <location>
        <position position="1"/>
    </location>
</feature>
<dbReference type="GO" id="GO:0046872">
    <property type="term" value="F:metal ion binding"/>
    <property type="evidence" value="ECO:0007669"/>
    <property type="project" value="UniProtKB-KW"/>
</dbReference>
<feature type="transmembrane region" description="Helical" evidence="7">
    <location>
        <begin position="76"/>
        <end position="96"/>
    </location>
</feature>
<evidence type="ECO:0000256" key="1">
    <source>
        <dbReference type="ARBA" id="ARBA00004141"/>
    </source>
</evidence>
<feature type="region of interest" description="Disordered" evidence="6">
    <location>
        <begin position="137"/>
        <end position="347"/>
    </location>
</feature>
<dbReference type="GO" id="GO:0140326">
    <property type="term" value="F:ATPase-coupled intramembrane lipid transporter activity"/>
    <property type="evidence" value="ECO:0007669"/>
    <property type="project" value="TreeGrafter"/>
</dbReference>
<dbReference type="GO" id="GO:0045332">
    <property type="term" value="P:phospholipid translocation"/>
    <property type="evidence" value="ECO:0007669"/>
    <property type="project" value="TreeGrafter"/>
</dbReference>
<dbReference type="AlphaFoldDB" id="A0AAN6FAD2"/>
<dbReference type="EMBL" id="JASUXU010000079">
    <property type="protein sequence ID" value="KAK0309652.1"/>
    <property type="molecule type" value="Genomic_DNA"/>
</dbReference>
<accession>A0AAN6FAD2</accession>
<sequence length="347" mass="37503">SGHVISDYKRMGVFIGNPVVVVVNIYILLNTYRWDWFMCLITGISILLIFLWTGAYTSFTDGFTFYGAAKQVYGSLSFWAYLLLTVVLCLLPRFSAKAFQKIYYPRDVDIIREEIRQGKFDYLKDIDPADLDPLAAAKKAESTSSSSEGSKPSDRNTAAKQGKTPHQHALSDDMRPMYPPSVAATATTRGGGGQGGADNTHSQNGSDGTDYTGHRSSLDRAFPPSSSTTHHHQSSHSTPFAAGTTLHPLAPAITAEDLEGPPRNLARNSLDRPRPSFDRLRSSMDRTRASIENSRDFTSAAYLARMESSESRGGGGGGGLSAPGEGVAGGVGVGASRRRDVSEDLLR</sequence>
<organism evidence="9 10">
    <name type="scientific">Friedmanniomyces endolithicus</name>
    <dbReference type="NCBI Taxonomy" id="329885"/>
    <lineage>
        <taxon>Eukaryota</taxon>
        <taxon>Fungi</taxon>
        <taxon>Dikarya</taxon>
        <taxon>Ascomycota</taxon>
        <taxon>Pezizomycotina</taxon>
        <taxon>Dothideomycetes</taxon>
        <taxon>Dothideomycetidae</taxon>
        <taxon>Mycosphaerellales</taxon>
        <taxon>Teratosphaeriaceae</taxon>
        <taxon>Friedmanniomyces</taxon>
    </lineage>
</organism>
<evidence type="ECO:0000313" key="9">
    <source>
        <dbReference type="EMBL" id="KAK0309652.1"/>
    </source>
</evidence>
<keyword evidence="3" id="KW-0813">Transport</keyword>
<evidence type="ECO:0000256" key="3">
    <source>
        <dbReference type="ARBA" id="ARBA00022448"/>
    </source>
</evidence>
<evidence type="ECO:0000256" key="5">
    <source>
        <dbReference type="ARBA" id="ARBA00022842"/>
    </source>
</evidence>
<dbReference type="PANTHER" id="PTHR24092">
    <property type="entry name" value="PROBABLE PHOSPHOLIPID-TRANSPORTING ATPASE"/>
    <property type="match status" value="1"/>
</dbReference>
<name>A0AAN6FAD2_9PEZI</name>
<gene>
    <name evidence="9" type="primary">DNF1_2</name>
    <name evidence="9" type="ORF">LTR82_015003</name>
</gene>
<evidence type="ECO:0000256" key="4">
    <source>
        <dbReference type="ARBA" id="ARBA00022723"/>
    </source>
</evidence>
<evidence type="ECO:0000256" key="7">
    <source>
        <dbReference type="SAM" id="Phobius"/>
    </source>
</evidence>
<keyword evidence="5" id="KW-0460">Magnesium</keyword>
<feature type="compositionally biased region" description="Polar residues" evidence="6">
    <location>
        <begin position="199"/>
        <end position="209"/>
    </location>
</feature>
<keyword evidence="7" id="KW-1133">Transmembrane helix</keyword>
<evidence type="ECO:0000256" key="2">
    <source>
        <dbReference type="ARBA" id="ARBA00004308"/>
    </source>
</evidence>
<feature type="compositionally biased region" description="Basic and acidic residues" evidence="6">
    <location>
        <begin position="269"/>
        <end position="295"/>
    </location>
</feature>
<feature type="transmembrane region" description="Helical" evidence="7">
    <location>
        <begin position="12"/>
        <end position="29"/>
    </location>
</feature>
<proteinExistence type="predicted"/>